<feature type="compositionally biased region" description="Acidic residues" evidence="5">
    <location>
        <begin position="161"/>
        <end position="174"/>
    </location>
</feature>
<dbReference type="GO" id="GO:0003677">
    <property type="term" value="F:DNA binding"/>
    <property type="evidence" value="ECO:0007669"/>
    <property type="project" value="InterPro"/>
</dbReference>
<keyword evidence="3" id="KW-0862">Zinc</keyword>
<evidence type="ECO:0000256" key="4">
    <source>
        <dbReference type="PROSITE-ProRule" id="PRU00027"/>
    </source>
</evidence>
<evidence type="ECO:0000313" key="8">
    <source>
        <dbReference type="Proteomes" id="UP000290289"/>
    </source>
</evidence>
<dbReference type="EMBL" id="RDQH01000342">
    <property type="protein sequence ID" value="RXH71759.1"/>
    <property type="molecule type" value="Genomic_DNA"/>
</dbReference>
<dbReference type="AlphaFoldDB" id="A0A498HLG5"/>
<dbReference type="PROSITE" id="PS50808">
    <property type="entry name" value="ZF_BED"/>
    <property type="match status" value="1"/>
</dbReference>
<keyword evidence="1" id="KW-0479">Metal-binding</keyword>
<gene>
    <name evidence="7" type="ORF">DVH24_025260</name>
</gene>
<dbReference type="InterPro" id="IPR003656">
    <property type="entry name" value="Znf_BED"/>
</dbReference>
<reference evidence="7 8" key="1">
    <citation type="submission" date="2018-10" db="EMBL/GenBank/DDBJ databases">
        <title>A high-quality apple genome assembly.</title>
        <authorList>
            <person name="Hu J."/>
        </authorList>
    </citation>
    <scope>NUCLEOTIDE SEQUENCE [LARGE SCALE GENOMIC DNA]</scope>
    <source>
        <strain evidence="8">cv. HFTH1</strain>
        <tissue evidence="7">Young leaf</tissue>
    </source>
</reference>
<organism evidence="7 8">
    <name type="scientific">Malus domestica</name>
    <name type="common">Apple</name>
    <name type="synonym">Pyrus malus</name>
    <dbReference type="NCBI Taxonomy" id="3750"/>
    <lineage>
        <taxon>Eukaryota</taxon>
        <taxon>Viridiplantae</taxon>
        <taxon>Streptophyta</taxon>
        <taxon>Embryophyta</taxon>
        <taxon>Tracheophyta</taxon>
        <taxon>Spermatophyta</taxon>
        <taxon>Magnoliopsida</taxon>
        <taxon>eudicotyledons</taxon>
        <taxon>Gunneridae</taxon>
        <taxon>Pentapetalae</taxon>
        <taxon>rosids</taxon>
        <taxon>fabids</taxon>
        <taxon>Rosales</taxon>
        <taxon>Rosaceae</taxon>
        <taxon>Amygdaloideae</taxon>
        <taxon>Maleae</taxon>
        <taxon>Malus</taxon>
    </lineage>
</organism>
<name>A0A498HLG5_MALDO</name>
<evidence type="ECO:0000256" key="2">
    <source>
        <dbReference type="ARBA" id="ARBA00022771"/>
    </source>
</evidence>
<keyword evidence="8" id="KW-1185">Reference proteome</keyword>
<comment type="caution">
    <text evidence="7">The sequence shown here is derived from an EMBL/GenBank/DDBJ whole genome shotgun (WGS) entry which is preliminary data.</text>
</comment>
<sequence>MRSSGLVDPGWDHGVAQDERKKKVKCNYCGKIVSGGIYRLKQHLARVSGEVTYCDKAPDDVYLSMKTNMEGSRSHKKPRLSDDIGQAYLNFQSNDDEEDVQHTEVMRGLNECIVRLEPDHSNRISASMQISDYNSAKADFGTELAISTRTELDPANAGVATDDDDEEEEEEADGDMNFFHDDMSD</sequence>
<evidence type="ECO:0000256" key="3">
    <source>
        <dbReference type="ARBA" id="ARBA00022833"/>
    </source>
</evidence>
<keyword evidence="2 4" id="KW-0863">Zinc-finger</keyword>
<dbReference type="PANTHER" id="PTHR46951:SF2">
    <property type="entry name" value="BED-TYPE DOMAIN-CONTAINING PROTEIN"/>
    <property type="match status" value="1"/>
</dbReference>
<dbReference type="PANTHER" id="PTHR46951">
    <property type="entry name" value="BED-TYPE DOMAIN-CONTAINING PROTEIN"/>
    <property type="match status" value="1"/>
</dbReference>
<dbReference type="Pfam" id="PF02892">
    <property type="entry name" value="zf-BED"/>
    <property type="match status" value="1"/>
</dbReference>
<feature type="region of interest" description="Disordered" evidence="5">
    <location>
        <begin position="147"/>
        <end position="185"/>
    </location>
</feature>
<accession>A0A498HLG5</accession>
<dbReference type="Proteomes" id="UP000290289">
    <property type="component" value="Chromosome 16"/>
</dbReference>
<evidence type="ECO:0000259" key="6">
    <source>
        <dbReference type="PROSITE" id="PS50808"/>
    </source>
</evidence>
<evidence type="ECO:0000256" key="5">
    <source>
        <dbReference type="SAM" id="MobiDB-lite"/>
    </source>
</evidence>
<proteinExistence type="predicted"/>
<evidence type="ECO:0000256" key="1">
    <source>
        <dbReference type="ARBA" id="ARBA00022723"/>
    </source>
</evidence>
<protein>
    <recommendedName>
        <fullName evidence="6">BED-type domain-containing protein</fullName>
    </recommendedName>
</protein>
<feature type="domain" description="BED-type" evidence="6">
    <location>
        <begin position="5"/>
        <end position="61"/>
    </location>
</feature>
<evidence type="ECO:0000313" key="7">
    <source>
        <dbReference type="EMBL" id="RXH71759.1"/>
    </source>
</evidence>
<dbReference type="GO" id="GO:0008270">
    <property type="term" value="F:zinc ion binding"/>
    <property type="evidence" value="ECO:0007669"/>
    <property type="project" value="UniProtKB-KW"/>
</dbReference>